<dbReference type="Proteomes" id="UP000659388">
    <property type="component" value="Unassembled WGS sequence"/>
</dbReference>
<keyword evidence="1" id="KW-1133">Transmembrane helix</keyword>
<keyword evidence="3" id="KW-1185">Reference proteome</keyword>
<reference evidence="2" key="1">
    <citation type="submission" date="2021-01" db="EMBL/GenBank/DDBJ databases">
        <title>Fulvivirga kasyanovii gen. nov., sp nov., a novel member of the phylum Bacteroidetes isolated from seawater in a mussel farm.</title>
        <authorList>
            <person name="Zhao L.-H."/>
            <person name="Wang Z.-J."/>
        </authorList>
    </citation>
    <scope>NUCLEOTIDE SEQUENCE</scope>
    <source>
        <strain evidence="2">2943</strain>
    </source>
</reference>
<keyword evidence="1" id="KW-0472">Membrane</keyword>
<feature type="transmembrane region" description="Helical" evidence="1">
    <location>
        <begin position="77"/>
        <end position="101"/>
    </location>
</feature>
<accession>A0A937K069</accession>
<evidence type="ECO:0000256" key="1">
    <source>
        <dbReference type="SAM" id="Phobius"/>
    </source>
</evidence>
<keyword evidence="1" id="KW-0812">Transmembrane</keyword>
<organism evidence="2 3">
    <name type="scientific">Fulvivirga sediminis</name>
    <dbReference type="NCBI Taxonomy" id="2803949"/>
    <lineage>
        <taxon>Bacteria</taxon>
        <taxon>Pseudomonadati</taxon>
        <taxon>Bacteroidota</taxon>
        <taxon>Cytophagia</taxon>
        <taxon>Cytophagales</taxon>
        <taxon>Fulvivirgaceae</taxon>
        <taxon>Fulvivirga</taxon>
    </lineage>
</organism>
<sequence length="113" mass="13345">MKKIVVVMLCLATISVCSWLFLERVNLLDIPSNKNDFYANIEKQKIDERIDIHSCEKSILKREIDLIRRKEKELSQIAWQTQVCTQIVIGLQVILLLFIFLNNSDRNLRKEKK</sequence>
<dbReference type="EMBL" id="JAESIY010000007">
    <property type="protein sequence ID" value="MBL3657354.1"/>
    <property type="molecule type" value="Genomic_DNA"/>
</dbReference>
<dbReference type="AlphaFoldDB" id="A0A937K069"/>
<protein>
    <submittedName>
        <fullName evidence="2">Uncharacterized protein</fullName>
    </submittedName>
</protein>
<name>A0A937K069_9BACT</name>
<comment type="caution">
    <text evidence="2">The sequence shown here is derived from an EMBL/GenBank/DDBJ whole genome shotgun (WGS) entry which is preliminary data.</text>
</comment>
<gene>
    <name evidence="2" type="ORF">JL102_14500</name>
</gene>
<evidence type="ECO:0000313" key="2">
    <source>
        <dbReference type="EMBL" id="MBL3657354.1"/>
    </source>
</evidence>
<proteinExistence type="predicted"/>
<evidence type="ECO:0000313" key="3">
    <source>
        <dbReference type="Proteomes" id="UP000659388"/>
    </source>
</evidence>
<dbReference type="RefSeq" id="WP_202245131.1">
    <property type="nucleotide sequence ID" value="NZ_JAESIY010000007.1"/>
</dbReference>